<dbReference type="InterPro" id="IPR012583">
    <property type="entry name" value="RIX1_N"/>
</dbReference>
<accession>A0AAV5LTF8</accession>
<evidence type="ECO:0000259" key="5">
    <source>
        <dbReference type="Pfam" id="PF08167"/>
    </source>
</evidence>
<evidence type="ECO:0000256" key="2">
    <source>
        <dbReference type="ARBA" id="ARBA00010511"/>
    </source>
</evidence>
<keyword evidence="7" id="KW-1185">Reference proteome</keyword>
<dbReference type="InterPro" id="IPR011989">
    <property type="entry name" value="ARM-like"/>
</dbReference>
<sequence>MAAFEHFKEHYKDMYDVKLKPRMLRTLIRKHLPDEKQPLHSSFELAKVVSTIQTHSLLSESFEEESTDQKLIQSWNSVIDDWVNRVLLLASSNMSDKCWAGICLLGLTCQECSSARFFSSYSVWFQKLLSHLQPPADSQFVKVASCTSLSDLLTRLGRFSNLKNDGTSHSGKLIQPILKLLNEDSSEAVWDGAVSLLHTIITFFPASIHHHYDKAEAAVSSKILSGKCGPKMLKKLGHCLALLPKSKGDEGSWSLMMQKILVLINDHLNDVFQGMEEEAKSAKVRRLLVPPGKDPPPPLGGHTSLIGAIEKTIKRSDQLLTSSVSTLMICCCKLLTSSYPVQVPVPICSLLSLIERVLMMDGSCPQTMLPFMTAMQQELICSDLPVLHVHSLDLLIAVIKGMSRTFLHFKLGILLIPLLRGPISMAPSMHTFTSNIFIACSHLLPHAAEVVRLVTKYFRRCALPELRIKLYSITRTLLISMGVGMAMYLAHDIVDNASIDLNSVLEENAGTSASDPNSIKIQSAKRKRKHGASFESSEEQQDKTNTGLEVGAHKKHKIIPISLKMAALEALETLLTVGGVLGSESWRSSIDNLLIMIATYSCKGGWANEENDIFLPHESTSILADFQLAALRALLASLLAPARVRPPYLAQGLDLFCRGKQEAGTKIAGFCAYALLTLEVLIHPRTLALDDFPSACPNLSKEMGHDAPELDYEDDDFLLNVNDSPEKYPGKCMKDTVEPFKSKETDLVEKLPETNFAEKPPPSDACGIKAPEISEWEPATGNADVQMISDEDQIIVESHQFQKPVQFQEVVSAKSATNHEFAGDPQGTELKLGRAASGSDSLSHKDHDMVSTVNISQDKVEGSANVSGTTPSVIPRADKGKDPWNDGSDSDSSNDSFPDIVDADPDSDSD</sequence>
<dbReference type="EMBL" id="BPVZ01000136">
    <property type="protein sequence ID" value="GKV39762.1"/>
    <property type="molecule type" value="Genomic_DNA"/>
</dbReference>
<dbReference type="PANTHER" id="PTHR34105:SF1">
    <property type="entry name" value="PROLINE-, GLUTAMIC ACID- AND LEUCINE-RICH PROTEIN 1"/>
    <property type="match status" value="1"/>
</dbReference>
<reference evidence="6 7" key="1">
    <citation type="journal article" date="2021" name="Commun. Biol.">
        <title>The genome of Shorea leprosula (Dipterocarpaceae) highlights the ecological relevance of drought in aseasonal tropical rainforests.</title>
        <authorList>
            <person name="Ng K.K.S."/>
            <person name="Kobayashi M.J."/>
            <person name="Fawcett J.A."/>
            <person name="Hatakeyama M."/>
            <person name="Paape T."/>
            <person name="Ng C.H."/>
            <person name="Ang C.C."/>
            <person name="Tnah L.H."/>
            <person name="Lee C.T."/>
            <person name="Nishiyama T."/>
            <person name="Sese J."/>
            <person name="O'Brien M.J."/>
            <person name="Copetti D."/>
            <person name="Mohd Noor M.I."/>
            <person name="Ong R.C."/>
            <person name="Putra M."/>
            <person name="Sireger I.Z."/>
            <person name="Indrioko S."/>
            <person name="Kosugi Y."/>
            <person name="Izuno A."/>
            <person name="Isagi Y."/>
            <person name="Lee S.L."/>
            <person name="Shimizu K.K."/>
        </authorList>
    </citation>
    <scope>NUCLEOTIDE SEQUENCE [LARGE SCALE GENOMIC DNA]</scope>
    <source>
        <strain evidence="6">214</strain>
    </source>
</reference>
<evidence type="ECO:0000256" key="1">
    <source>
        <dbReference type="ARBA" id="ARBA00004123"/>
    </source>
</evidence>
<feature type="domain" description="Pre-rRNA-processing protein RIX1 N-terminal" evidence="5">
    <location>
        <begin position="27"/>
        <end position="227"/>
    </location>
</feature>
<keyword evidence="3" id="KW-0539">Nucleus</keyword>
<name>A0AAV5LTF8_9ROSI</name>
<comment type="caution">
    <text evidence="6">The sequence shown here is derived from an EMBL/GenBank/DDBJ whole genome shotgun (WGS) entry which is preliminary data.</text>
</comment>
<comment type="similarity">
    <text evidence="2">Belongs to the RIX1/PELP1 family.</text>
</comment>
<dbReference type="GO" id="GO:0006364">
    <property type="term" value="P:rRNA processing"/>
    <property type="evidence" value="ECO:0007669"/>
    <property type="project" value="TreeGrafter"/>
</dbReference>
<dbReference type="GO" id="GO:0005634">
    <property type="term" value="C:nucleus"/>
    <property type="evidence" value="ECO:0007669"/>
    <property type="project" value="UniProtKB-SubCell"/>
</dbReference>
<dbReference type="Proteomes" id="UP001054252">
    <property type="component" value="Unassembled WGS sequence"/>
</dbReference>
<comment type="subcellular location">
    <subcellularLocation>
        <location evidence="1">Nucleus</location>
    </subcellularLocation>
</comment>
<dbReference type="AlphaFoldDB" id="A0AAV5LTF8"/>
<dbReference type="Gene3D" id="1.25.10.10">
    <property type="entry name" value="Leucine-rich Repeat Variant"/>
    <property type="match status" value="1"/>
</dbReference>
<dbReference type="InterPro" id="IPR016024">
    <property type="entry name" value="ARM-type_fold"/>
</dbReference>
<feature type="compositionally biased region" description="Acidic residues" evidence="4">
    <location>
        <begin position="901"/>
        <end position="910"/>
    </location>
</feature>
<evidence type="ECO:0000256" key="3">
    <source>
        <dbReference type="ARBA" id="ARBA00023242"/>
    </source>
</evidence>
<evidence type="ECO:0000256" key="4">
    <source>
        <dbReference type="SAM" id="MobiDB-lite"/>
    </source>
</evidence>
<dbReference type="SUPFAM" id="SSF48371">
    <property type="entry name" value="ARM repeat"/>
    <property type="match status" value="1"/>
</dbReference>
<dbReference type="PANTHER" id="PTHR34105">
    <property type="entry name" value="PROLINE-, GLUTAMIC ACID- AND LEUCINE-RICH PROTEIN 1"/>
    <property type="match status" value="1"/>
</dbReference>
<protein>
    <recommendedName>
        <fullName evidence="5">Pre-rRNA-processing protein RIX1 N-terminal domain-containing protein</fullName>
    </recommendedName>
</protein>
<dbReference type="Pfam" id="PF08167">
    <property type="entry name" value="RIX1"/>
    <property type="match status" value="1"/>
</dbReference>
<gene>
    <name evidence="6" type="ORF">SLEP1_g47482</name>
</gene>
<evidence type="ECO:0000313" key="7">
    <source>
        <dbReference type="Proteomes" id="UP001054252"/>
    </source>
</evidence>
<organism evidence="6 7">
    <name type="scientific">Rubroshorea leprosula</name>
    <dbReference type="NCBI Taxonomy" id="152421"/>
    <lineage>
        <taxon>Eukaryota</taxon>
        <taxon>Viridiplantae</taxon>
        <taxon>Streptophyta</taxon>
        <taxon>Embryophyta</taxon>
        <taxon>Tracheophyta</taxon>
        <taxon>Spermatophyta</taxon>
        <taxon>Magnoliopsida</taxon>
        <taxon>eudicotyledons</taxon>
        <taxon>Gunneridae</taxon>
        <taxon>Pentapetalae</taxon>
        <taxon>rosids</taxon>
        <taxon>malvids</taxon>
        <taxon>Malvales</taxon>
        <taxon>Dipterocarpaceae</taxon>
        <taxon>Rubroshorea</taxon>
    </lineage>
</organism>
<feature type="region of interest" description="Disordered" evidence="4">
    <location>
        <begin position="819"/>
        <end position="910"/>
    </location>
</feature>
<proteinExistence type="inferred from homology"/>
<evidence type="ECO:0000313" key="6">
    <source>
        <dbReference type="EMBL" id="GKV39762.1"/>
    </source>
</evidence>
<feature type="compositionally biased region" description="Low complexity" evidence="4">
    <location>
        <begin position="886"/>
        <end position="900"/>
    </location>
</feature>